<evidence type="ECO:0000313" key="2">
    <source>
        <dbReference type="EMBL" id="QOV90521.1"/>
    </source>
</evidence>
<keyword evidence="1" id="KW-0472">Membrane</keyword>
<protein>
    <submittedName>
        <fullName evidence="2">Uncharacterized protein</fullName>
    </submittedName>
</protein>
<organism evidence="2 3">
    <name type="scientific">Humisphaera borealis</name>
    <dbReference type="NCBI Taxonomy" id="2807512"/>
    <lineage>
        <taxon>Bacteria</taxon>
        <taxon>Pseudomonadati</taxon>
        <taxon>Planctomycetota</taxon>
        <taxon>Phycisphaerae</taxon>
        <taxon>Tepidisphaerales</taxon>
        <taxon>Tepidisphaeraceae</taxon>
        <taxon>Humisphaera</taxon>
    </lineage>
</organism>
<dbReference type="Proteomes" id="UP000593765">
    <property type="component" value="Chromosome"/>
</dbReference>
<evidence type="ECO:0000313" key="3">
    <source>
        <dbReference type="Proteomes" id="UP000593765"/>
    </source>
</evidence>
<evidence type="ECO:0000256" key="1">
    <source>
        <dbReference type="SAM" id="Phobius"/>
    </source>
</evidence>
<proteinExistence type="predicted"/>
<keyword evidence="3" id="KW-1185">Reference proteome</keyword>
<feature type="transmembrane region" description="Helical" evidence="1">
    <location>
        <begin position="144"/>
        <end position="164"/>
    </location>
</feature>
<feature type="transmembrane region" description="Helical" evidence="1">
    <location>
        <begin position="9"/>
        <end position="31"/>
    </location>
</feature>
<gene>
    <name evidence="2" type="ORF">IPV69_03905</name>
</gene>
<dbReference type="KEGG" id="hbs:IPV69_03905"/>
<keyword evidence="1" id="KW-1133">Transmembrane helix</keyword>
<accession>A0A7M2X0A7</accession>
<dbReference type="AlphaFoldDB" id="A0A7M2X0A7"/>
<keyword evidence="1" id="KW-0812">Transmembrane</keyword>
<dbReference type="EMBL" id="CP063458">
    <property type="protein sequence ID" value="QOV90521.1"/>
    <property type="molecule type" value="Genomic_DNA"/>
</dbReference>
<reference evidence="2 3" key="1">
    <citation type="submission" date="2020-10" db="EMBL/GenBank/DDBJ databases">
        <title>Wide distribution of Phycisphaera-like planctomycetes from WD2101 soil group in peatlands and genome analysis of the first cultivated representative.</title>
        <authorList>
            <person name="Dedysh S.N."/>
            <person name="Beletsky A.V."/>
            <person name="Ivanova A."/>
            <person name="Kulichevskaya I.S."/>
            <person name="Suzina N.E."/>
            <person name="Philippov D.A."/>
            <person name="Rakitin A.L."/>
            <person name="Mardanov A.V."/>
            <person name="Ravin N.V."/>
        </authorList>
    </citation>
    <scope>NUCLEOTIDE SEQUENCE [LARGE SCALE GENOMIC DNA]</scope>
    <source>
        <strain evidence="2 3">M1803</strain>
    </source>
</reference>
<dbReference type="RefSeq" id="WP_206293609.1">
    <property type="nucleotide sequence ID" value="NZ_CP063458.1"/>
</dbReference>
<name>A0A7M2X0A7_9BACT</name>
<sequence>MGFRKLVKFAWTTTAVCLLTVAVGLTVIWIMSPWRWLEIGLITEHDLSEAMYGSATDAKGSIVRTRTVSFASGMIYMEVDEVFRIFEKNPPVRRMLPGDWNVRVLSAASGDDAGRGEILKDTRTAGQAAPDYYLRGNDILGEVAIWKLVLALYPLPIIWLGLTVRRRMLRFRRLANGLCLTCGYDLRSSSERCPECGQPTPLTYPTA</sequence>